<dbReference type="GO" id="GO:0006355">
    <property type="term" value="P:regulation of DNA-templated transcription"/>
    <property type="evidence" value="ECO:0007669"/>
    <property type="project" value="InterPro"/>
</dbReference>
<dbReference type="GO" id="GO:0003677">
    <property type="term" value="F:DNA binding"/>
    <property type="evidence" value="ECO:0007669"/>
    <property type="project" value="InterPro"/>
</dbReference>
<feature type="region of interest" description="Disordered" evidence="1">
    <location>
        <begin position="1"/>
        <end position="48"/>
    </location>
</feature>
<proteinExistence type="predicted"/>
<dbReference type="Proteomes" id="UP000440668">
    <property type="component" value="Unassembled WGS sequence"/>
</dbReference>
<organism evidence="3 4">
    <name type="scientific">Cellulosimicrobium composti</name>
    <dbReference type="NCBI Taxonomy" id="2672572"/>
    <lineage>
        <taxon>Bacteria</taxon>
        <taxon>Bacillati</taxon>
        <taxon>Actinomycetota</taxon>
        <taxon>Actinomycetes</taxon>
        <taxon>Micrococcales</taxon>
        <taxon>Promicromonosporaceae</taxon>
        <taxon>Cellulosimicrobium</taxon>
    </lineage>
</organism>
<accession>A0A6N7ZL60</accession>
<dbReference type="InterPro" id="IPR036390">
    <property type="entry name" value="WH_DNA-bd_sf"/>
</dbReference>
<evidence type="ECO:0000259" key="2">
    <source>
        <dbReference type="PROSITE" id="PS51077"/>
    </source>
</evidence>
<dbReference type="Gene3D" id="1.10.10.10">
    <property type="entry name" value="Winged helix-like DNA-binding domain superfamily/Winged helix DNA-binding domain"/>
    <property type="match status" value="1"/>
</dbReference>
<dbReference type="Pfam" id="PF09339">
    <property type="entry name" value="HTH_IclR"/>
    <property type="match status" value="1"/>
</dbReference>
<feature type="domain" description="HTH iclR-type" evidence="2">
    <location>
        <begin position="128"/>
        <end position="188"/>
    </location>
</feature>
<evidence type="ECO:0000313" key="3">
    <source>
        <dbReference type="EMBL" id="MTG90157.1"/>
    </source>
</evidence>
<evidence type="ECO:0000313" key="4">
    <source>
        <dbReference type="Proteomes" id="UP000440668"/>
    </source>
</evidence>
<protein>
    <submittedName>
        <fullName evidence="3">Helix-turn-helix domain-containing protein</fullName>
    </submittedName>
</protein>
<dbReference type="SUPFAM" id="SSF46785">
    <property type="entry name" value="Winged helix' DNA-binding domain"/>
    <property type="match status" value="1"/>
</dbReference>
<evidence type="ECO:0000256" key="1">
    <source>
        <dbReference type="SAM" id="MobiDB-lite"/>
    </source>
</evidence>
<dbReference type="InterPro" id="IPR036388">
    <property type="entry name" value="WH-like_DNA-bd_sf"/>
</dbReference>
<reference evidence="3 4" key="1">
    <citation type="submission" date="2019-11" db="EMBL/GenBank/DDBJ databases">
        <title>Cellulosimicrobium composti sp. nov. isolated from a compost.</title>
        <authorList>
            <person name="Yang Y."/>
        </authorList>
    </citation>
    <scope>NUCLEOTIDE SEQUENCE [LARGE SCALE GENOMIC DNA]</scope>
    <source>
        <strain evidence="3 4">BIT-GX5</strain>
    </source>
</reference>
<comment type="caution">
    <text evidence="3">The sequence shown here is derived from an EMBL/GenBank/DDBJ whole genome shotgun (WGS) entry which is preliminary data.</text>
</comment>
<gene>
    <name evidence="3" type="ORF">GJV82_14590</name>
</gene>
<dbReference type="InterPro" id="IPR005471">
    <property type="entry name" value="Tscrpt_reg_IclR_N"/>
</dbReference>
<dbReference type="AlphaFoldDB" id="A0A6N7ZL60"/>
<dbReference type="EMBL" id="WMKA01000039">
    <property type="protein sequence ID" value="MTG90157.1"/>
    <property type="molecule type" value="Genomic_DNA"/>
</dbReference>
<name>A0A6N7ZL60_9MICO</name>
<sequence>MRACPLCSRETKRSRSASSLALRRRPSSSRRSEASRARRARTTPVTTATTVASATATRVRPISIPLGAFATAAAMSLIVHLLDHVLTRNEVRRRVLVTPTPGWWSGALRATGIAPRVASMSSRGPYILASVSRTVRTVELVAASGAMRLAELAACLGVSRPGAFRIAQTLVAHRWLVQGDDRRYRIGPAARALTGLAADVDGDGERA</sequence>
<dbReference type="PROSITE" id="PS51077">
    <property type="entry name" value="HTH_ICLR"/>
    <property type="match status" value="1"/>
</dbReference>